<sequence length="123" mass="13939">MFADPQTLTVNAVAKALVRINQDEYSSEYLLRTTTNEFRLKIRNTSYRDKARNVMIDRHNVEFTETVFPVAPATLSTVRKTYVVIENQQGDTLADPTYDAAALLSWLTASTNANITKLMNFES</sequence>
<reference evidence="1" key="1">
    <citation type="submission" date="2019-05" db="EMBL/GenBank/DDBJ databases">
        <title>Metatranscriptomic reconstruction reveals RNA viruses with the potential to shape carbon cycling in soil.</title>
        <authorList>
            <person name="Starr E.P."/>
            <person name="Nuccio E."/>
            <person name="Pett-Ridge J."/>
            <person name="Banfield J.F."/>
            <person name="Firestone M.K."/>
        </authorList>
    </citation>
    <scope>NUCLEOTIDE SEQUENCE</scope>
    <source>
        <strain evidence="1">H4_Bulk_47_scaffold_349</strain>
    </source>
</reference>
<accession>A0A514D9C0</accession>
<dbReference type="EMBL" id="MN035357">
    <property type="protein sequence ID" value="QDH90213.1"/>
    <property type="molecule type" value="Genomic_RNA"/>
</dbReference>
<dbReference type="InterPro" id="IPR054457">
    <property type="entry name" value="PhiCb5_coat"/>
</dbReference>
<organism evidence="1">
    <name type="scientific">Leviviridae sp</name>
    <dbReference type="NCBI Taxonomy" id="2027243"/>
    <lineage>
        <taxon>Viruses</taxon>
        <taxon>Riboviria</taxon>
        <taxon>Orthornavirae</taxon>
        <taxon>Lenarviricota</taxon>
        <taxon>Leviviricetes</taxon>
        <taxon>Norzivirales</taxon>
        <taxon>Fiersviridae</taxon>
    </lineage>
</organism>
<dbReference type="Gene3D" id="2.40.160.220">
    <property type="match status" value="1"/>
</dbReference>
<name>A0A514D9C0_9VIRU</name>
<dbReference type="Pfam" id="PF22387">
    <property type="entry name" value="PhiCb5_coat"/>
    <property type="match status" value="1"/>
</dbReference>
<gene>
    <name evidence="1" type="ORF">H4Bulk47349_000002</name>
</gene>
<protein>
    <submittedName>
        <fullName evidence="1">Uncharacterized protein</fullName>
    </submittedName>
</protein>
<evidence type="ECO:0000313" key="1">
    <source>
        <dbReference type="EMBL" id="QDH90213.1"/>
    </source>
</evidence>
<proteinExistence type="predicted"/>